<comment type="caution">
    <text evidence="1">The sequence shown here is derived from an EMBL/GenBank/DDBJ whole genome shotgun (WGS) entry which is preliminary data.</text>
</comment>
<dbReference type="AlphaFoldDB" id="A0AAV4NP29"/>
<proteinExistence type="predicted"/>
<gene>
    <name evidence="1" type="ORF">CEXT_152951</name>
</gene>
<evidence type="ECO:0000313" key="1">
    <source>
        <dbReference type="EMBL" id="GIX86198.1"/>
    </source>
</evidence>
<dbReference type="EMBL" id="BPLR01003572">
    <property type="protein sequence ID" value="GIX86198.1"/>
    <property type="molecule type" value="Genomic_DNA"/>
</dbReference>
<dbReference type="Proteomes" id="UP001054945">
    <property type="component" value="Unassembled WGS sequence"/>
</dbReference>
<sequence>MGEKRSPNSFGSIPIHSCVAILRKPAIRLPSAELLFSLPRFCTIYSLQNVVFKTYARLYDATRSHREPERGTCVAQKLDPR</sequence>
<name>A0AAV4NP29_CAEEX</name>
<evidence type="ECO:0000313" key="2">
    <source>
        <dbReference type="Proteomes" id="UP001054945"/>
    </source>
</evidence>
<keyword evidence="2" id="KW-1185">Reference proteome</keyword>
<accession>A0AAV4NP29</accession>
<organism evidence="1 2">
    <name type="scientific">Caerostris extrusa</name>
    <name type="common">Bark spider</name>
    <name type="synonym">Caerostris bankana</name>
    <dbReference type="NCBI Taxonomy" id="172846"/>
    <lineage>
        <taxon>Eukaryota</taxon>
        <taxon>Metazoa</taxon>
        <taxon>Ecdysozoa</taxon>
        <taxon>Arthropoda</taxon>
        <taxon>Chelicerata</taxon>
        <taxon>Arachnida</taxon>
        <taxon>Araneae</taxon>
        <taxon>Araneomorphae</taxon>
        <taxon>Entelegynae</taxon>
        <taxon>Araneoidea</taxon>
        <taxon>Araneidae</taxon>
        <taxon>Caerostris</taxon>
    </lineage>
</organism>
<reference evidence="1 2" key="1">
    <citation type="submission" date="2021-06" db="EMBL/GenBank/DDBJ databases">
        <title>Caerostris extrusa draft genome.</title>
        <authorList>
            <person name="Kono N."/>
            <person name="Arakawa K."/>
        </authorList>
    </citation>
    <scope>NUCLEOTIDE SEQUENCE [LARGE SCALE GENOMIC DNA]</scope>
</reference>
<protein>
    <submittedName>
        <fullName evidence="1">Uncharacterized protein</fullName>
    </submittedName>
</protein>